<proteinExistence type="inferred from homology"/>
<feature type="domain" description="Siroheme decarboxylase NirL-like HTH" evidence="7">
    <location>
        <begin position="188"/>
        <end position="234"/>
    </location>
</feature>
<comment type="similarity">
    <text evidence="3">Belongs to the Ahb/Nir family.</text>
</comment>
<evidence type="ECO:0000256" key="4">
    <source>
        <dbReference type="ARBA" id="ARBA00023471"/>
    </source>
</evidence>
<evidence type="ECO:0000259" key="7">
    <source>
        <dbReference type="Pfam" id="PF22451"/>
    </source>
</evidence>
<gene>
    <name evidence="8" type="ORF">J9259_01550</name>
    <name evidence="9" type="ORF">KIY12_06055</name>
</gene>
<evidence type="ECO:0000313" key="10">
    <source>
        <dbReference type="Proteomes" id="UP000750197"/>
    </source>
</evidence>
<organism evidence="9 10">
    <name type="scientific">Candidatus Sysuiplasma superficiale</name>
    <dbReference type="NCBI Taxonomy" id="2823368"/>
    <lineage>
        <taxon>Archaea</taxon>
        <taxon>Methanobacteriati</taxon>
        <taxon>Thermoplasmatota</taxon>
        <taxon>Thermoplasmata</taxon>
        <taxon>Candidatus Sysuiplasmatales</taxon>
        <taxon>Candidatus Sysuiplasmataceae</taxon>
        <taxon>Candidatus Sysuiplasma</taxon>
    </lineage>
</organism>
<comment type="caution">
    <text evidence="9">The sequence shown here is derived from an EMBL/GenBank/DDBJ whole genome shotgun (WGS) entry which is preliminary data.</text>
</comment>
<dbReference type="InterPro" id="IPR040523">
    <property type="entry name" value="AsnC_trans_reg2"/>
</dbReference>
<comment type="pathway">
    <text evidence="2">Porphyrin-containing compound metabolism.</text>
</comment>
<dbReference type="EMBL" id="JAGVSJ010000002">
    <property type="protein sequence ID" value="MBX8631197.1"/>
    <property type="molecule type" value="Genomic_DNA"/>
</dbReference>
<dbReference type="InterPro" id="IPR036388">
    <property type="entry name" value="WH-like_DNA-bd_sf"/>
</dbReference>
<dbReference type="PANTHER" id="PTHR43413:SF1">
    <property type="entry name" value="SIROHEME DECARBOXYLASE NIRL SUBUNIT"/>
    <property type="match status" value="1"/>
</dbReference>
<dbReference type="SUPFAM" id="SSF46785">
    <property type="entry name" value="Winged helix' DNA-binding domain"/>
    <property type="match status" value="1"/>
</dbReference>
<dbReference type="Proteomes" id="UP000750197">
    <property type="component" value="Unassembled WGS sequence"/>
</dbReference>
<evidence type="ECO:0000313" key="8">
    <source>
        <dbReference type="EMBL" id="MBX8631197.1"/>
    </source>
</evidence>
<dbReference type="GO" id="GO:0016829">
    <property type="term" value="F:lyase activity"/>
    <property type="evidence" value="ECO:0007669"/>
    <property type="project" value="UniProtKB-KW"/>
</dbReference>
<evidence type="ECO:0000256" key="1">
    <source>
        <dbReference type="ARBA" id="ARBA00023239"/>
    </source>
</evidence>
<protein>
    <recommendedName>
        <fullName evidence="4">siroheme decarboxylase</fullName>
        <ecNumber evidence="4">4.1.1.111</ecNumber>
    </recommendedName>
</protein>
<dbReference type="SMART" id="SM00344">
    <property type="entry name" value="HTH_ASNC"/>
    <property type="match status" value="1"/>
</dbReference>
<dbReference type="EC" id="4.1.1.111" evidence="4"/>
<evidence type="ECO:0000256" key="5">
    <source>
        <dbReference type="ARBA" id="ARBA00048470"/>
    </source>
</evidence>
<dbReference type="InterPro" id="IPR036390">
    <property type="entry name" value="WH_DNA-bd_sf"/>
</dbReference>
<dbReference type="PANTHER" id="PTHR43413">
    <property type="entry name" value="TRANSCRIPTIONAL REGULATOR, ASNC FAMILY"/>
    <property type="match status" value="1"/>
</dbReference>
<dbReference type="Pfam" id="PF17805">
    <property type="entry name" value="AsnC_trans_reg2"/>
    <property type="match status" value="2"/>
</dbReference>
<dbReference type="InterPro" id="IPR050684">
    <property type="entry name" value="HTH-Siroheme_Decarb"/>
</dbReference>
<dbReference type="Gene3D" id="3.30.70.3460">
    <property type="match status" value="2"/>
</dbReference>
<feature type="domain" description="Siroheme decarboxylase AsnC-like ligand binding" evidence="6">
    <location>
        <begin position="77"/>
        <end position="157"/>
    </location>
</feature>
<sequence length="337" mass="39229">MLRESKHEGHSPAIDDMDNTDRKLLNEVQWSFPLDTRPFRELGKRSGIDEHETIERISRLRKIGIIRQISAIYDTRRLGYSSTLVSFSVDERMIDSVAERINSHPGVSHNYRRDGEFNLWFTLATPPGTDVSKEAARLAEENGVSRWHVLPAIKLYKIGVRLNMTGEAVRTEEEKRSWKTPFVPGEEDRRFIRVTQRDIETIPAPFDSMSAELGMSNEELFRRFAAYQELGVMRRFAAILRHQKAGFVANGMVCWRADEEESARIAEAAREFSEISHCYMRPTYEDWPYSTFTMIHGRERSECEHIASELSRKTGLSDYVILYSTKEYKKQRVEYFV</sequence>
<feature type="domain" description="Siroheme decarboxylase NirL-like HTH" evidence="7">
    <location>
        <begin position="21"/>
        <end position="67"/>
    </location>
</feature>
<evidence type="ECO:0000313" key="9">
    <source>
        <dbReference type="EMBL" id="MBX8644269.1"/>
    </source>
</evidence>
<dbReference type="EMBL" id="JAHEAC010000049">
    <property type="protein sequence ID" value="MBX8644269.1"/>
    <property type="molecule type" value="Genomic_DNA"/>
</dbReference>
<dbReference type="AlphaFoldDB" id="A0A8J7YWR8"/>
<dbReference type="Gene3D" id="1.10.10.10">
    <property type="entry name" value="Winged helix-like DNA-binding domain superfamily/Winged helix DNA-binding domain"/>
    <property type="match status" value="1"/>
</dbReference>
<name>A0A8J7YWR8_9ARCH</name>
<dbReference type="Proteomes" id="UP000716004">
    <property type="component" value="Unassembled WGS sequence"/>
</dbReference>
<comment type="catalytic activity">
    <reaction evidence="5">
        <text>siroheme + 2 H(+) = 12,18-didecarboxysiroheme + 2 CO2</text>
        <dbReference type="Rhea" id="RHEA:19093"/>
        <dbReference type="ChEBI" id="CHEBI:15378"/>
        <dbReference type="ChEBI" id="CHEBI:16526"/>
        <dbReference type="ChEBI" id="CHEBI:60052"/>
        <dbReference type="ChEBI" id="CHEBI:140497"/>
        <dbReference type="EC" id="4.1.1.111"/>
    </reaction>
</comment>
<dbReference type="Pfam" id="PF22451">
    <property type="entry name" value="NirdL-like_HTH"/>
    <property type="match status" value="2"/>
</dbReference>
<feature type="domain" description="Siroheme decarboxylase AsnC-like ligand binding" evidence="6">
    <location>
        <begin position="244"/>
        <end position="329"/>
    </location>
</feature>
<keyword evidence="1" id="KW-0456">Lyase</keyword>
<reference evidence="9" key="1">
    <citation type="submission" date="2021-05" db="EMBL/GenBank/DDBJ databases">
        <title>Genomic insights into ecological role and evolution of a novel Thermoplasmata order Candidatus Sysuiplasmatales.</title>
        <authorList>
            <person name="Yuan Y."/>
        </authorList>
    </citation>
    <scope>NUCLEOTIDE SEQUENCE</scope>
    <source>
        <strain evidence="9">TUT19-bin139</strain>
        <strain evidence="8">YP2-bin.285</strain>
    </source>
</reference>
<accession>A0A8J7YWR8</accession>
<evidence type="ECO:0000259" key="6">
    <source>
        <dbReference type="Pfam" id="PF17805"/>
    </source>
</evidence>
<evidence type="ECO:0000256" key="2">
    <source>
        <dbReference type="ARBA" id="ARBA00023444"/>
    </source>
</evidence>
<dbReference type="InterPro" id="IPR019888">
    <property type="entry name" value="Tscrpt_reg_AsnC-like"/>
</dbReference>
<evidence type="ECO:0000256" key="3">
    <source>
        <dbReference type="ARBA" id="ARBA00023457"/>
    </source>
</evidence>
<dbReference type="InterPro" id="IPR053953">
    <property type="entry name" value="NirdL-like_HTH"/>
</dbReference>